<feature type="domain" description="Methyltransferase small" evidence="3">
    <location>
        <begin position="129"/>
        <end position="253"/>
    </location>
</feature>
<evidence type="ECO:0000256" key="1">
    <source>
        <dbReference type="ARBA" id="ARBA00022603"/>
    </source>
</evidence>
<dbReference type="PANTHER" id="PTHR47816:SF4">
    <property type="entry name" value="RIBOSOMAL RNA SMALL SUBUNIT METHYLTRANSFERASE C"/>
    <property type="match status" value="1"/>
</dbReference>
<keyword evidence="1 4" id="KW-0489">Methyltransferase</keyword>
<evidence type="ECO:0000313" key="4">
    <source>
        <dbReference type="EMBL" id="WNF00019.1"/>
    </source>
</evidence>
<evidence type="ECO:0000313" key="5">
    <source>
        <dbReference type="Proteomes" id="UP001305606"/>
    </source>
</evidence>
<evidence type="ECO:0000256" key="2">
    <source>
        <dbReference type="ARBA" id="ARBA00022679"/>
    </source>
</evidence>
<dbReference type="Proteomes" id="UP001305606">
    <property type="component" value="Chromosome"/>
</dbReference>
<evidence type="ECO:0000259" key="3">
    <source>
        <dbReference type="Pfam" id="PF05175"/>
    </source>
</evidence>
<dbReference type="InterPro" id="IPR007848">
    <property type="entry name" value="Small_mtfrase_dom"/>
</dbReference>
<sequence>MALTADGLSEGTRRGGAVVLGLHEAMVRDDLPRAPLVDVHLPTYRGKALVTVLSWLVARHLVTEGGTAGWFLTKQQGAGSLPALLTDLGWRDVSRSRAGKLYRIAGRPPTEVTPPQPRTFTARMDGHALTFAADYGVFSPGHIDEGTAHLLDVALRQPHVSTVADVGVGYGPLALGLVRAGVADRAVATDVDSVALWLAGRNAEANGVPLKVVCSTDPMEIEDTPLTVCNVPTHIDLARTTALMRGLAHRAAEGRRLLAVVHASLEERYVRHLADVGLTARRHPGKSHVVLEAGG</sequence>
<dbReference type="EMBL" id="CP117522">
    <property type="protein sequence ID" value="WNF00019.1"/>
    <property type="molecule type" value="Genomic_DNA"/>
</dbReference>
<accession>A0ABY9V5D0</accession>
<dbReference type="Gene3D" id="3.40.50.150">
    <property type="entry name" value="Vaccinia Virus protein VP39"/>
    <property type="match status" value="1"/>
</dbReference>
<keyword evidence="5" id="KW-1185">Reference proteome</keyword>
<dbReference type="Pfam" id="PF05175">
    <property type="entry name" value="MTS"/>
    <property type="match status" value="1"/>
</dbReference>
<dbReference type="InterPro" id="IPR046977">
    <property type="entry name" value="RsmC/RlmG"/>
</dbReference>
<name>A0ABY9V5D0_9ACTN</name>
<reference evidence="4 5" key="1">
    <citation type="submission" date="2023-02" db="EMBL/GenBank/DDBJ databases">
        <title>Streptomyces sp. SCA4-21 with antifungal activity against Fusarium oxysporum f. sp. cubense, Streptomyces sp. SCA2-17 with antifungal activity against Fusarium oxysporum f. sp. cubense.</title>
        <authorList>
            <person name="Qi D."/>
        </authorList>
    </citation>
    <scope>NUCLEOTIDE SEQUENCE [LARGE SCALE GENOMIC DNA]</scope>
    <source>
        <strain evidence="4 5">SCA4-21</strain>
    </source>
</reference>
<gene>
    <name evidence="4" type="ORF">PS467_34220</name>
</gene>
<dbReference type="GO" id="GO:0008168">
    <property type="term" value="F:methyltransferase activity"/>
    <property type="evidence" value="ECO:0007669"/>
    <property type="project" value="UniProtKB-KW"/>
</dbReference>
<protein>
    <submittedName>
        <fullName evidence="4">Methyltransferase</fullName>
    </submittedName>
</protein>
<dbReference type="GO" id="GO:0032259">
    <property type="term" value="P:methylation"/>
    <property type="evidence" value="ECO:0007669"/>
    <property type="project" value="UniProtKB-KW"/>
</dbReference>
<dbReference type="InterPro" id="IPR029063">
    <property type="entry name" value="SAM-dependent_MTases_sf"/>
</dbReference>
<dbReference type="RefSeq" id="WP_311038450.1">
    <property type="nucleotide sequence ID" value="NZ_CP117522.1"/>
</dbReference>
<dbReference type="SUPFAM" id="SSF53335">
    <property type="entry name" value="S-adenosyl-L-methionine-dependent methyltransferases"/>
    <property type="match status" value="1"/>
</dbReference>
<proteinExistence type="predicted"/>
<dbReference type="PANTHER" id="PTHR47816">
    <property type="entry name" value="RIBOSOMAL RNA SMALL SUBUNIT METHYLTRANSFERASE C"/>
    <property type="match status" value="1"/>
</dbReference>
<keyword evidence="2" id="KW-0808">Transferase</keyword>
<organism evidence="4 5">
    <name type="scientific">Streptomyces luomodiensis</name>
    <dbReference type="NCBI Taxonomy" id="3026192"/>
    <lineage>
        <taxon>Bacteria</taxon>
        <taxon>Bacillati</taxon>
        <taxon>Actinomycetota</taxon>
        <taxon>Actinomycetes</taxon>
        <taxon>Kitasatosporales</taxon>
        <taxon>Streptomycetaceae</taxon>
        <taxon>Streptomyces</taxon>
    </lineage>
</organism>